<sequence length="899" mass="104308">MNETDILLGPRDNSLNEVVVYPHNSLLEAVLSNSSNRIANIVNSSTLNSIKEGYLKHHGKNIVAIACSENDVTPQTLDDLCGHLKHRYGDQEYSNEDFYDWEPLHYLAKTANPEKLEVFIKHVDNVDQLTFFSENALHILLTYSVQPFQVVLSNGSKSKPFSIIGREEDNIVSCAEILINSGIDVNHANFWNETPISLAARYRYSKIVDMLLKSPSIDLDNTREAGKSIRIYLKQHNICSSALLSQPSNYYQEDDVQILFGFLKSGDEKSFLQYNNENIKDYSNCLDRSGNNTCGTMLQFCFWKGFIEYVKSESYIEDLSKTDIMSTPMLEIFCSKGLKRCIYHLLNNNADPKLTDSKHKDTILEAASVRGYYPLVAVLLLHKKNQITVDAIFQMLPKLFFNTRANFLRNHDIYRNHLLYLFLNKLISLHRNKGTRLEDERLAVLNEVVHHLNLEMNERDTDDRELICQILSLGLSLTHGRKEDRRKQLIIERLHPSILRSHFDDCIRNGFNCNSIIEDYSSVKADGTVVHFYSETRTLQYLINDPMKEELILHPLIVLLILSKWKRVRWLYYADLVFYASYFISICSYMIFSHVGFVSLFINYFLYSLLFLQFFKEMIQLFFLFRLKYFSDISNYAELSIIGFTIATILIPNVYARVISILLSTVMLFLMLSQMPTFTKYTLIFGSTKYFLQYFGFYSIQFIAFAICFYIVFETGDTTDKAKGNYNFTSITADFSKTLFLSLVRFTGQLDDPVIDPVEYPVFGRILTSTFIFFMTIILNNLLVGLIVSDINDIQEEARFHKHVKMAGFIIKTNSIIRRLQNFKSLNFVNSIHIFEKGKNKDLSSSRYQDSKWMHNDYNRDYLKSIMNIEAYDRHLFQKVFDFISENDVAEKNDNEAGS</sequence>
<evidence type="ECO:0000256" key="3">
    <source>
        <dbReference type="ARBA" id="ARBA00022737"/>
    </source>
</evidence>
<evidence type="ECO:0000256" key="7">
    <source>
        <dbReference type="ARBA" id="ARBA00023303"/>
    </source>
</evidence>
<evidence type="ECO:0000256" key="5">
    <source>
        <dbReference type="ARBA" id="ARBA00023065"/>
    </source>
</evidence>
<dbReference type="SUPFAM" id="SSF48403">
    <property type="entry name" value="Ankyrin repeat"/>
    <property type="match status" value="2"/>
</dbReference>
<dbReference type="PANTHER" id="PTHR47143:SF1">
    <property type="entry name" value="ION_TRANS DOMAIN-CONTAINING PROTEIN"/>
    <property type="match status" value="1"/>
</dbReference>
<reference evidence="9 10" key="1">
    <citation type="submission" date="2019-01" db="EMBL/GenBank/DDBJ databases">
        <authorList>
            <person name="Sayadi A."/>
        </authorList>
    </citation>
    <scope>NUCLEOTIDE SEQUENCE [LARGE SCALE GENOMIC DNA]</scope>
</reference>
<evidence type="ECO:0000256" key="4">
    <source>
        <dbReference type="ARBA" id="ARBA00023043"/>
    </source>
</evidence>
<keyword evidence="8" id="KW-0812">Transmembrane</keyword>
<evidence type="ECO:0000256" key="6">
    <source>
        <dbReference type="ARBA" id="ARBA00023180"/>
    </source>
</evidence>
<dbReference type="InterPro" id="IPR052076">
    <property type="entry name" value="TRP_cation_channel"/>
</dbReference>
<evidence type="ECO:0000313" key="10">
    <source>
        <dbReference type="Proteomes" id="UP000410492"/>
    </source>
</evidence>
<dbReference type="Gene3D" id="1.25.40.20">
    <property type="entry name" value="Ankyrin repeat-containing domain"/>
    <property type="match status" value="1"/>
</dbReference>
<accession>A0A653C257</accession>
<dbReference type="Proteomes" id="UP000410492">
    <property type="component" value="Unassembled WGS sequence"/>
</dbReference>
<keyword evidence="3" id="KW-0677">Repeat</keyword>
<gene>
    <name evidence="9" type="ORF">CALMAC_LOCUS5529</name>
</gene>
<keyword evidence="8" id="KW-0472">Membrane</keyword>
<dbReference type="AlphaFoldDB" id="A0A653C257"/>
<feature type="transmembrane region" description="Helical" evidence="8">
    <location>
        <begin position="570"/>
        <end position="591"/>
    </location>
</feature>
<keyword evidence="7" id="KW-0407">Ion channel</keyword>
<keyword evidence="8" id="KW-1133">Transmembrane helix</keyword>
<name>A0A653C257_CALMS</name>
<keyword evidence="1" id="KW-0813">Transport</keyword>
<dbReference type="InterPro" id="IPR002110">
    <property type="entry name" value="Ankyrin_rpt"/>
</dbReference>
<feature type="transmembrane region" description="Helical" evidence="8">
    <location>
        <begin position="766"/>
        <end position="789"/>
    </location>
</feature>
<keyword evidence="5" id="KW-0406">Ion transport</keyword>
<dbReference type="OrthoDB" id="6776478at2759"/>
<evidence type="ECO:0000256" key="8">
    <source>
        <dbReference type="SAM" id="Phobius"/>
    </source>
</evidence>
<dbReference type="GO" id="GO:0034703">
    <property type="term" value="C:cation channel complex"/>
    <property type="evidence" value="ECO:0007669"/>
    <property type="project" value="UniProtKB-ARBA"/>
</dbReference>
<dbReference type="SMART" id="SM00248">
    <property type="entry name" value="ANK"/>
    <property type="match status" value="4"/>
</dbReference>
<dbReference type="GO" id="GO:0005216">
    <property type="term" value="F:monoatomic ion channel activity"/>
    <property type="evidence" value="ECO:0007669"/>
    <property type="project" value="InterPro"/>
</dbReference>
<feature type="transmembrane region" description="Helical" evidence="8">
    <location>
        <begin position="661"/>
        <end position="679"/>
    </location>
</feature>
<keyword evidence="4" id="KW-0040">ANK repeat</keyword>
<protein>
    <submittedName>
        <fullName evidence="9">Uncharacterized protein</fullName>
    </submittedName>
</protein>
<dbReference type="EMBL" id="CAACVG010006800">
    <property type="protein sequence ID" value="VEN41835.1"/>
    <property type="molecule type" value="Genomic_DNA"/>
</dbReference>
<dbReference type="PANTHER" id="PTHR47143">
    <property type="entry name" value="TRANSIENT RECEPTOR POTENTIAL CATION CHANNEL PROTEIN PAINLESS"/>
    <property type="match status" value="1"/>
</dbReference>
<keyword evidence="6" id="KW-0325">Glycoprotein</keyword>
<evidence type="ECO:0000256" key="1">
    <source>
        <dbReference type="ARBA" id="ARBA00022448"/>
    </source>
</evidence>
<keyword evidence="10" id="KW-1185">Reference proteome</keyword>
<feature type="transmembrane region" description="Helical" evidence="8">
    <location>
        <begin position="597"/>
        <end position="615"/>
    </location>
</feature>
<feature type="transmembrane region" description="Helical" evidence="8">
    <location>
        <begin position="691"/>
        <end position="713"/>
    </location>
</feature>
<proteinExistence type="predicted"/>
<evidence type="ECO:0000313" key="9">
    <source>
        <dbReference type="EMBL" id="VEN41835.1"/>
    </source>
</evidence>
<feature type="transmembrane region" description="Helical" evidence="8">
    <location>
        <begin position="636"/>
        <end position="655"/>
    </location>
</feature>
<organism evidence="9 10">
    <name type="scientific">Callosobruchus maculatus</name>
    <name type="common">Southern cowpea weevil</name>
    <name type="synonym">Pulse bruchid</name>
    <dbReference type="NCBI Taxonomy" id="64391"/>
    <lineage>
        <taxon>Eukaryota</taxon>
        <taxon>Metazoa</taxon>
        <taxon>Ecdysozoa</taxon>
        <taxon>Arthropoda</taxon>
        <taxon>Hexapoda</taxon>
        <taxon>Insecta</taxon>
        <taxon>Pterygota</taxon>
        <taxon>Neoptera</taxon>
        <taxon>Endopterygota</taxon>
        <taxon>Coleoptera</taxon>
        <taxon>Polyphaga</taxon>
        <taxon>Cucujiformia</taxon>
        <taxon>Chrysomeloidea</taxon>
        <taxon>Chrysomelidae</taxon>
        <taxon>Bruchinae</taxon>
        <taxon>Bruchini</taxon>
        <taxon>Callosobruchus</taxon>
    </lineage>
</organism>
<evidence type="ECO:0000256" key="2">
    <source>
        <dbReference type="ARBA" id="ARBA00022606"/>
    </source>
</evidence>
<dbReference type="InterPro" id="IPR036770">
    <property type="entry name" value="Ankyrin_rpt-contain_sf"/>
</dbReference>
<keyword evidence="2" id="KW-0716">Sensory transduction</keyword>